<feature type="non-terminal residue" evidence="1">
    <location>
        <position position="62"/>
    </location>
</feature>
<evidence type="ECO:0000313" key="1">
    <source>
        <dbReference type="EMBL" id="EPD27500.1"/>
    </source>
</evidence>
<reference evidence="1 2" key="1">
    <citation type="submission" date="2013-05" db="EMBL/GenBank/DDBJ databases">
        <title>The Genome Sequence of Actinobaculum schaalii FB123-CNA2.</title>
        <authorList>
            <consortium name="The Broad Institute Genomics Platform"/>
            <person name="Earl A."/>
            <person name="Ward D."/>
            <person name="Feldgarden M."/>
            <person name="Gevers D."/>
            <person name="Saerens B."/>
            <person name="Vaneechoutte M."/>
            <person name="Walker B."/>
            <person name="Young S."/>
            <person name="Zeng Q."/>
            <person name="Gargeya S."/>
            <person name="Fitzgerald M."/>
            <person name="Haas B."/>
            <person name="Abouelleil A."/>
            <person name="Allen A.W."/>
            <person name="Alvarado L."/>
            <person name="Arachchi H.M."/>
            <person name="Berlin A.M."/>
            <person name="Chapman S.B."/>
            <person name="Gainer-Dewar J."/>
            <person name="Goldberg J."/>
            <person name="Griggs A."/>
            <person name="Gujja S."/>
            <person name="Hansen M."/>
            <person name="Howarth C."/>
            <person name="Imamovic A."/>
            <person name="Ireland A."/>
            <person name="Larimer J."/>
            <person name="McCowan C."/>
            <person name="Murphy C."/>
            <person name="Pearson M."/>
            <person name="Poon T.W."/>
            <person name="Priest M."/>
            <person name="Roberts A."/>
            <person name="Saif S."/>
            <person name="Shea T."/>
            <person name="Sisk P."/>
            <person name="Sykes S."/>
            <person name="Wortman J."/>
            <person name="Nusbaum C."/>
            <person name="Birren B."/>
        </authorList>
    </citation>
    <scope>NUCLEOTIDE SEQUENCE [LARGE SCALE GENOMIC DNA]</scope>
    <source>
        <strain evidence="1 2">FB123-CNA-2</strain>
    </source>
</reference>
<sequence length="62" mass="6281">MQLSKADTARLEAAASMALAAPITINLDSGQTAVVSPGGHIRIDGQEWSPEVSSVPAVPAVP</sequence>
<protein>
    <submittedName>
        <fullName evidence="1">Uncharacterized protein</fullName>
    </submittedName>
</protein>
<evidence type="ECO:0000313" key="2">
    <source>
        <dbReference type="Proteomes" id="UP000014393"/>
    </source>
</evidence>
<dbReference type="EMBL" id="AGWM01000006">
    <property type="protein sequence ID" value="EPD27500.1"/>
    <property type="molecule type" value="Genomic_DNA"/>
</dbReference>
<keyword evidence="2" id="KW-1185">Reference proteome</keyword>
<gene>
    <name evidence="1" type="ORF">HMPREF9237_00587</name>
</gene>
<proteinExistence type="predicted"/>
<organism evidence="1 2">
    <name type="scientific">Actinotignum schaalii FB123-CNA-2</name>
    <dbReference type="NCBI Taxonomy" id="883067"/>
    <lineage>
        <taxon>Bacteria</taxon>
        <taxon>Bacillati</taxon>
        <taxon>Actinomycetota</taxon>
        <taxon>Actinomycetes</taxon>
        <taxon>Actinomycetales</taxon>
        <taxon>Actinomycetaceae</taxon>
        <taxon>Actinotignum</taxon>
    </lineage>
</organism>
<dbReference type="AlphaFoldDB" id="S2VN89"/>
<accession>S2VN89</accession>
<name>S2VN89_9ACTO</name>
<dbReference type="HOGENOM" id="CLU_2927782_0_0_11"/>
<comment type="caution">
    <text evidence="1">The sequence shown here is derived from an EMBL/GenBank/DDBJ whole genome shotgun (WGS) entry which is preliminary data.</text>
</comment>
<dbReference type="Proteomes" id="UP000014393">
    <property type="component" value="Unassembled WGS sequence"/>
</dbReference>
<dbReference type="RefSeq" id="WP_016442222.1">
    <property type="nucleotide sequence ID" value="NZ_KE150262.1"/>
</dbReference>